<dbReference type="OrthoDB" id="4851849at2759"/>
<proteinExistence type="predicted"/>
<dbReference type="AlphaFoldDB" id="A0A438N7J6"/>
<dbReference type="VEuPathDB" id="FungiDB:PV10_08538"/>
<evidence type="ECO:0000256" key="1">
    <source>
        <dbReference type="SAM" id="MobiDB-lite"/>
    </source>
</evidence>
<feature type="region of interest" description="Disordered" evidence="1">
    <location>
        <begin position="420"/>
        <end position="447"/>
    </location>
</feature>
<reference evidence="2 3" key="1">
    <citation type="submission" date="2017-03" db="EMBL/GenBank/DDBJ databases">
        <title>Genomes of endolithic fungi from Antarctica.</title>
        <authorList>
            <person name="Coleine C."/>
            <person name="Masonjones S."/>
            <person name="Stajich J.E."/>
        </authorList>
    </citation>
    <scope>NUCLEOTIDE SEQUENCE [LARGE SCALE GENOMIC DNA]</scope>
    <source>
        <strain evidence="2 3">CCFEE 6314</strain>
    </source>
</reference>
<sequence>MNTTGTVDRARPVCTANAKESIWGAVDETTFRTHLVELEQLTNAVPVAPQVFSANSWLQRDDVPDTLKHGNYYTLQLHEEQRLADDFAVLAAVDQGAQSVSAACVEEQICSSGSHRITIRLAAVDAQIDGATETVLRRVCDDLAGHATNVISAVESNSASGSASASTSSDDNGIDANTAICSRLFDHIVRLHSRRVLARLRSSKWEKPQFLSRTHKKPLWQDLPNLLHRVQFLFTKKESSTRKQVEAEISALAAVYEEFETTPETTSDTVDKDSQAIAGEQEGETEISRVKSLIQQSYQFCKSPHVRIYTQRLEAATCASASARPSDPTKPAKRVTPQMSSALKTLHQIEKIAAYYRIARSLVDLATRHSKLFVNGLGLVSLQPYASVPSNISYEPWAKSTHVHAEVQLAVYYDMVQEEAENSSNTSSPRVSTTTQTTTTEPTTLTPRTIGASKHLCFLCHLFLTLHGSFFPATTHGRLYDQWTIPDLCEYSPEVRQRYREIIAAMDRHVCKSTEEVTATAVQSQAQSRESTTLDGRTNAITGRAKGRGDGAVWKWRAEPMTSRENLILGDEE</sequence>
<accession>A0A438N7J6</accession>
<dbReference type="Pfam" id="PF14441">
    <property type="entry name" value="OTT_1508_deam"/>
    <property type="match status" value="1"/>
</dbReference>
<dbReference type="Proteomes" id="UP000288859">
    <property type="component" value="Unassembled WGS sequence"/>
</dbReference>
<feature type="compositionally biased region" description="Low complexity" evidence="1">
    <location>
        <begin position="426"/>
        <end position="447"/>
    </location>
</feature>
<name>A0A438N7J6_EXOME</name>
<evidence type="ECO:0000313" key="2">
    <source>
        <dbReference type="EMBL" id="RVX71740.1"/>
    </source>
</evidence>
<evidence type="ECO:0000313" key="3">
    <source>
        <dbReference type="Proteomes" id="UP000288859"/>
    </source>
</evidence>
<dbReference type="InterPro" id="IPR027796">
    <property type="entry name" value="OTT_1508_deam-like"/>
</dbReference>
<gene>
    <name evidence="2" type="ORF">B0A52_03924</name>
</gene>
<protein>
    <submittedName>
        <fullName evidence="2">Uncharacterized protein</fullName>
    </submittedName>
</protein>
<dbReference type="EMBL" id="NAJM01000016">
    <property type="protein sequence ID" value="RVX71740.1"/>
    <property type="molecule type" value="Genomic_DNA"/>
</dbReference>
<organism evidence="2 3">
    <name type="scientific">Exophiala mesophila</name>
    <name type="common">Black yeast-like fungus</name>
    <dbReference type="NCBI Taxonomy" id="212818"/>
    <lineage>
        <taxon>Eukaryota</taxon>
        <taxon>Fungi</taxon>
        <taxon>Dikarya</taxon>
        <taxon>Ascomycota</taxon>
        <taxon>Pezizomycotina</taxon>
        <taxon>Eurotiomycetes</taxon>
        <taxon>Chaetothyriomycetidae</taxon>
        <taxon>Chaetothyriales</taxon>
        <taxon>Herpotrichiellaceae</taxon>
        <taxon>Exophiala</taxon>
    </lineage>
</organism>
<comment type="caution">
    <text evidence="2">The sequence shown here is derived from an EMBL/GenBank/DDBJ whole genome shotgun (WGS) entry which is preliminary data.</text>
</comment>